<keyword evidence="7" id="KW-0238">DNA-binding</keyword>
<dbReference type="GO" id="GO:0046983">
    <property type="term" value="F:protein dimerization activity"/>
    <property type="evidence" value="ECO:0007669"/>
    <property type="project" value="InterPro"/>
</dbReference>
<dbReference type="AlphaFoldDB" id="A0A9R1VDI6"/>
<evidence type="ECO:0000256" key="4">
    <source>
        <dbReference type="ARBA" id="ARBA00022771"/>
    </source>
</evidence>
<keyword evidence="8" id="KW-0804">Transcription</keyword>
<dbReference type="SMART" id="SM00614">
    <property type="entry name" value="ZnF_BED"/>
    <property type="match status" value="1"/>
</dbReference>
<evidence type="ECO:0000259" key="12">
    <source>
        <dbReference type="PROSITE" id="PS50808"/>
    </source>
</evidence>
<keyword evidence="4 10" id="KW-0863">Zinc-finger</keyword>
<dbReference type="Pfam" id="PF14372">
    <property type="entry name" value="hAT-like_RNase-H"/>
    <property type="match status" value="1"/>
</dbReference>
<evidence type="ECO:0000256" key="10">
    <source>
        <dbReference type="PROSITE-ProRule" id="PRU00027"/>
    </source>
</evidence>
<proteinExistence type="predicted"/>
<reference evidence="13 14" key="1">
    <citation type="journal article" date="2017" name="Nat. Commun.">
        <title>Genome assembly with in vitro proximity ligation data and whole-genome triplication in lettuce.</title>
        <authorList>
            <person name="Reyes-Chin-Wo S."/>
            <person name="Wang Z."/>
            <person name="Yang X."/>
            <person name="Kozik A."/>
            <person name="Arikit S."/>
            <person name="Song C."/>
            <person name="Xia L."/>
            <person name="Froenicke L."/>
            <person name="Lavelle D.O."/>
            <person name="Truco M.J."/>
            <person name="Xia R."/>
            <person name="Zhu S."/>
            <person name="Xu C."/>
            <person name="Xu H."/>
            <person name="Xu X."/>
            <person name="Cox K."/>
            <person name="Korf I."/>
            <person name="Meyers B.C."/>
            <person name="Michelmore R.W."/>
        </authorList>
    </citation>
    <scope>NUCLEOTIDE SEQUENCE [LARGE SCALE GENOMIC DNA]</scope>
    <source>
        <strain evidence="14">cv. Salinas</strain>
        <tissue evidence="13">Seedlings</tissue>
    </source>
</reference>
<sequence length="611" mass="69758">MDDLAGGIEQANAAKNEEQIPFTKRKRKKTSEVWEHFRDIKLEDRTEMCECIHCKEKIKKLKEGTTIPLLRHVAKDCPILKGKREVQGQLNLKMFPGKSDASSMVRTWKFDNSRMREVISHMLMIHELPFNFVEYDLFNVKLIPHLTRYRVHQLEKILHKNILSFVDVPPPYSGVCIYDSLFKCLKEWNIETKVATLTVDNARTNDVVAKKLRENLNLQEKLVLGGTLFHVRFCAHILNLLVQDGLAKIEPIIHNVRESVKHVNASPGRLHIFSELAKQLSMSKKHLIQDVSTRWNATYAMLSNALEFKEVFVNYADRESTYKNLPSDEDWKKVEDETTKIISGSEYPTSNLFLSELFGIKKALDAVALDGSEYMKSMAIKMKTKLDKYWGDCNLLISIGAALDPRYKMKLIDFSFRAIYSDNEAPRQMQIVQDTLYLLFEEYVDAHKASVVASSSSGTNSGVAALKSSFASLTRRLGRGLKTGTTKYDQHIRSVDSFTASKSELDTYLEDRVYIGEPGADFDALAWWKENNLKFRILSKMAADILAISVTIVASESAFSAGGRVIDPHRCSLGRNMVDMLICGADWYRHYYGLERKKNKKNEDIVTIELP</sequence>
<keyword evidence="9" id="KW-0539">Nucleus</keyword>
<evidence type="ECO:0000256" key="9">
    <source>
        <dbReference type="ARBA" id="ARBA00023242"/>
    </source>
</evidence>
<dbReference type="Pfam" id="PF02892">
    <property type="entry name" value="zf-BED"/>
    <property type="match status" value="1"/>
</dbReference>
<comment type="subunit">
    <text evidence="2">Homodimer.</text>
</comment>
<keyword evidence="14" id="KW-1185">Reference proteome</keyword>
<dbReference type="EMBL" id="NBSK02000005">
    <property type="protein sequence ID" value="KAJ0202733.1"/>
    <property type="molecule type" value="Genomic_DNA"/>
</dbReference>
<evidence type="ECO:0000256" key="6">
    <source>
        <dbReference type="ARBA" id="ARBA00023015"/>
    </source>
</evidence>
<evidence type="ECO:0000256" key="3">
    <source>
        <dbReference type="ARBA" id="ARBA00022723"/>
    </source>
</evidence>
<dbReference type="InterPro" id="IPR012337">
    <property type="entry name" value="RNaseH-like_sf"/>
</dbReference>
<dbReference type="PANTHER" id="PTHR46481">
    <property type="entry name" value="ZINC FINGER BED DOMAIN-CONTAINING PROTEIN 4"/>
    <property type="match status" value="1"/>
</dbReference>
<feature type="region of interest" description="Disordered" evidence="11">
    <location>
        <begin position="1"/>
        <end position="25"/>
    </location>
</feature>
<dbReference type="InterPro" id="IPR008906">
    <property type="entry name" value="HATC_C_dom"/>
</dbReference>
<dbReference type="Proteomes" id="UP000235145">
    <property type="component" value="Unassembled WGS sequence"/>
</dbReference>
<evidence type="ECO:0000256" key="5">
    <source>
        <dbReference type="ARBA" id="ARBA00022833"/>
    </source>
</evidence>
<dbReference type="SUPFAM" id="SSF53098">
    <property type="entry name" value="Ribonuclease H-like"/>
    <property type="match status" value="1"/>
</dbReference>
<organism evidence="13 14">
    <name type="scientific">Lactuca sativa</name>
    <name type="common">Garden lettuce</name>
    <dbReference type="NCBI Taxonomy" id="4236"/>
    <lineage>
        <taxon>Eukaryota</taxon>
        <taxon>Viridiplantae</taxon>
        <taxon>Streptophyta</taxon>
        <taxon>Embryophyta</taxon>
        <taxon>Tracheophyta</taxon>
        <taxon>Spermatophyta</taxon>
        <taxon>Magnoliopsida</taxon>
        <taxon>eudicotyledons</taxon>
        <taxon>Gunneridae</taxon>
        <taxon>Pentapetalae</taxon>
        <taxon>asterids</taxon>
        <taxon>campanulids</taxon>
        <taxon>Asterales</taxon>
        <taxon>Asteraceae</taxon>
        <taxon>Cichorioideae</taxon>
        <taxon>Cichorieae</taxon>
        <taxon>Lactucinae</taxon>
        <taxon>Lactuca</taxon>
    </lineage>
</organism>
<dbReference type="PANTHER" id="PTHR46481:SF10">
    <property type="entry name" value="ZINC FINGER BED DOMAIN-CONTAINING PROTEIN 39"/>
    <property type="match status" value="1"/>
</dbReference>
<gene>
    <name evidence="13" type="ORF">LSAT_V11C500236230</name>
</gene>
<name>A0A9R1VDI6_LACSA</name>
<dbReference type="GO" id="GO:0008270">
    <property type="term" value="F:zinc ion binding"/>
    <property type="evidence" value="ECO:0007669"/>
    <property type="project" value="UniProtKB-KW"/>
</dbReference>
<dbReference type="GO" id="GO:0005634">
    <property type="term" value="C:nucleus"/>
    <property type="evidence" value="ECO:0007669"/>
    <property type="project" value="UniProtKB-SubCell"/>
</dbReference>
<dbReference type="GO" id="GO:0003677">
    <property type="term" value="F:DNA binding"/>
    <property type="evidence" value="ECO:0007669"/>
    <property type="project" value="UniProtKB-KW"/>
</dbReference>
<evidence type="ECO:0000256" key="2">
    <source>
        <dbReference type="ARBA" id="ARBA00011738"/>
    </source>
</evidence>
<evidence type="ECO:0000256" key="8">
    <source>
        <dbReference type="ARBA" id="ARBA00023163"/>
    </source>
</evidence>
<evidence type="ECO:0000313" key="14">
    <source>
        <dbReference type="Proteomes" id="UP000235145"/>
    </source>
</evidence>
<keyword evidence="5" id="KW-0862">Zinc</keyword>
<feature type="domain" description="BED-type" evidence="12">
    <location>
        <begin position="28"/>
        <end position="84"/>
    </location>
</feature>
<dbReference type="InterPro" id="IPR052035">
    <property type="entry name" value="ZnF_BED_domain_contain"/>
</dbReference>
<evidence type="ECO:0000256" key="11">
    <source>
        <dbReference type="SAM" id="MobiDB-lite"/>
    </source>
</evidence>
<accession>A0A9R1VDI6</accession>
<evidence type="ECO:0000256" key="7">
    <source>
        <dbReference type="ARBA" id="ARBA00023125"/>
    </source>
</evidence>
<comment type="caution">
    <text evidence="13">The sequence shown here is derived from an EMBL/GenBank/DDBJ whole genome shotgun (WGS) entry which is preliminary data.</text>
</comment>
<evidence type="ECO:0000256" key="1">
    <source>
        <dbReference type="ARBA" id="ARBA00004123"/>
    </source>
</evidence>
<keyword evidence="3" id="KW-0479">Metal-binding</keyword>
<dbReference type="Pfam" id="PF05699">
    <property type="entry name" value="Dimer_Tnp_hAT"/>
    <property type="match status" value="1"/>
</dbReference>
<dbReference type="InterPro" id="IPR003656">
    <property type="entry name" value="Znf_BED"/>
</dbReference>
<evidence type="ECO:0000313" key="13">
    <source>
        <dbReference type="EMBL" id="KAJ0202733.1"/>
    </source>
</evidence>
<comment type="subcellular location">
    <subcellularLocation>
        <location evidence="1">Nucleus</location>
    </subcellularLocation>
</comment>
<keyword evidence="6" id="KW-0805">Transcription regulation</keyword>
<dbReference type="PROSITE" id="PS50808">
    <property type="entry name" value="ZF_BED"/>
    <property type="match status" value="1"/>
</dbReference>
<protein>
    <recommendedName>
        <fullName evidence="12">BED-type domain-containing protein</fullName>
    </recommendedName>
</protein>
<dbReference type="InterPro" id="IPR025525">
    <property type="entry name" value="hAT-like_transposase_RNase-H"/>
</dbReference>